<name>A0A2S1LW96_9SPIR</name>
<dbReference type="RefSeq" id="WP_108728949.1">
    <property type="nucleotide sequence ID" value="NZ_CP025785.1"/>
</dbReference>
<dbReference type="OrthoDB" id="352778at2"/>
<protein>
    <recommendedName>
        <fullName evidence="1">Outer surface lipoprotein BB0158 domain-containing protein</fullName>
    </recommendedName>
</protein>
<feature type="domain" description="Outer surface lipoprotein BB0158" evidence="1">
    <location>
        <begin position="51"/>
        <end position="205"/>
    </location>
</feature>
<reference evidence="2 3" key="1">
    <citation type="submission" date="2018-01" db="EMBL/GenBank/DDBJ databases">
        <title>Genome sequence of Borrelia tachyglossi.</title>
        <authorList>
            <person name="Gofton A.W."/>
        </authorList>
    </citation>
    <scope>NUCLEOTIDE SEQUENCE [LARGE SCALE GENOMIC DNA]</scope>
    <source>
        <strain evidence="2 3">Bc-F10-1268</strain>
    </source>
</reference>
<dbReference type="EMBL" id="CP025785">
    <property type="protein sequence ID" value="AWG42550.1"/>
    <property type="molecule type" value="Genomic_DNA"/>
</dbReference>
<dbReference type="Pfam" id="PF24960">
    <property type="entry name" value="BB0158"/>
    <property type="match status" value="1"/>
</dbReference>
<gene>
    <name evidence="2" type="ORF">CR532_00795</name>
</gene>
<dbReference type="AlphaFoldDB" id="A0A2S1LW96"/>
<accession>A0A2S1LW96</accession>
<dbReference type="Proteomes" id="UP000244655">
    <property type="component" value="Chromosome"/>
</dbReference>
<dbReference type="InterPro" id="IPR056668">
    <property type="entry name" value="BB0158-like"/>
</dbReference>
<proteinExistence type="predicted"/>
<evidence type="ECO:0000313" key="2">
    <source>
        <dbReference type="EMBL" id="AWG42550.1"/>
    </source>
</evidence>
<sequence>MLKNSILLIIFLGLIQFLFPKDKINVFSNQKYIVREDIKVSVKKLQQSIFFTTAEIAISIPYMELTNPDGQKIKELEGITYSFVNAFVTIGSAAIISFDLSDKVSKKYEITQLEFLSPDNGHFIYYLNSIATGKQNSQKKGCKDAYSFGVLRTPTLANTVAGYYKDLNWYYIIARITIKNKKDNLDKKYTIRINPKIYNDFQKELRIVYEGQNFKYFPIPIPQKS</sequence>
<evidence type="ECO:0000313" key="3">
    <source>
        <dbReference type="Proteomes" id="UP000244655"/>
    </source>
</evidence>
<evidence type="ECO:0000259" key="1">
    <source>
        <dbReference type="Pfam" id="PF24960"/>
    </source>
</evidence>
<keyword evidence="3" id="KW-1185">Reference proteome</keyword>
<organism evidence="2 3">
    <name type="scientific">Candidatus Borreliella tachyglossi</name>
    <dbReference type="NCBI Taxonomy" id="1964448"/>
    <lineage>
        <taxon>Bacteria</taxon>
        <taxon>Pseudomonadati</taxon>
        <taxon>Spirochaetota</taxon>
        <taxon>Spirochaetia</taxon>
        <taxon>Spirochaetales</taxon>
        <taxon>Borreliaceae</taxon>
        <taxon>Borreliella</taxon>
    </lineage>
</organism>